<comment type="caution">
    <text evidence="11">The sequence shown here is derived from an EMBL/GenBank/DDBJ whole genome shotgun (WGS) entry which is preliminary data.</text>
</comment>
<dbReference type="InterPro" id="IPR011324">
    <property type="entry name" value="Cytotoxic_necrot_fac-like_cat"/>
</dbReference>
<evidence type="ECO:0000256" key="8">
    <source>
        <dbReference type="ARBA" id="ARBA00047989"/>
    </source>
</evidence>
<protein>
    <submittedName>
        <fullName evidence="11">Laccase domain protein YfiH</fullName>
    </submittedName>
</protein>
<keyword evidence="5" id="KW-0479">Metal-binding</keyword>
<accession>A0A0D8HMS1</accession>
<dbReference type="InterPro" id="IPR038371">
    <property type="entry name" value="Cu_polyphenol_OxRdtase_sf"/>
</dbReference>
<proteinExistence type="inferred from homology"/>
<dbReference type="Gene3D" id="3.60.140.10">
    <property type="entry name" value="CNF1/YfiH-like putative cysteine hydrolases"/>
    <property type="match status" value="1"/>
</dbReference>
<evidence type="ECO:0000256" key="6">
    <source>
        <dbReference type="ARBA" id="ARBA00022801"/>
    </source>
</evidence>
<dbReference type="AlphaFoldDB" id="A0A0D8HMS1"/>
<dbReference type="EMBL" id="JXYS01000001">
    <property type="protein sequence ID" value="KJF19057.1"/>
    <property type="molecule type" value="Genomic_DNA"/>
</dbReference>
<dbReference type="GO" id="GO:0017061">
    <property type="term" value="F:S-methyl-5-thioadenosine phosphorylase activity"/>
    <property type="evidence" value="ECO:0007669"/>
    <property type="project" value="UniProtKB-EC"/>
</dbReference>
<keyword evidence="6" id="KW-0378">Hydrolase</keyword>
<gene>
    <name evidence="11" type="primary">yfiH</name>
    <name evidence="11" type="ORF">AXFE_00940</name>
</gene>
<keyword evidence="4" id="KW-0808">Transferase</keyword>
<keyword evidence="12" id="KW-1185">Reference proteome</keyword>
<evidence type="ECO:0000256" key="4">
    <source>
        <dbReference type="ARBA" id="ARBA00022679"/>
    </source>
</evidence>
<dbReference type="PANTHER" id="PTHR30616">
    <property type="entry name" value="UNCHARACTERIZED PROTEIN YFIH"/>
    <property type="match status" value="1"/>
</dbReference>
<organism evidence="11 12">
    <name type="scientific">Acidithrix ferrooxidans</name>
    <dbReference type="NCBI Taxonomy" id="1280514"/>
    <lineage>
        <taxon>Bacteria</taxon>
        <taxon>Bacillati</taxon>
        <taxon>Actinomycetota</taxon>
        <taxon>Acidimicrobiia</taxon>
        <taxon>Acidimicrobiales</taxon>
        <taxon>Acidimicrobiaceae</taxon>
        <taxon>Acidithrix</taxon>
    </lineage>
</organism>
<evidence type="ECO:0000313" key="11">
    <source>
        <dbReference type="EMBL" id="KJF19057.1"/>
    </source>
</evidence>
<evidence type="ECO:0000256" key="7">
    <source>
        <dbReference type="ARBA" id="ARBA00022833"/>
    </source>
</evidence>
<comment type="catalytic activity">
    <reaction evidence="8">
        <text>adenosine + H2O + H(+) = inosine + NH4(+)</text>
        <dbReference type="Rhea" id="RHEA:24408"/>
        <dbReference type="ChEBI" id="CHEBI:15377"/>
        <dbReference type="ChEBI" id="CHEBI:15378"/>
        <dbReference type="ChEBI" id="CHEBI:16335"/>
        <dbReference type="ChEBI" id="CHEBI:17596"/>
        <dbReference type="ChEBI" id="CHEBI:28938"/>
        <dbReference type="EC" id="3.5.4.4"/>
    </reaction>
    <physiologicalReaction direction="left-to-right" evidence="8">
        <dbReference type="Rhea" id="RHEA:24409"/>
    </physiologicalReaction>
</comment>
<evidence type="ECO:0000256" key="9">
    <source>
        <dbReference type="ARBA" id="ARBA00048968"/>
    </source>
</evidence>
<dbReference type="STRING" id="1280514.AXFE_00940"/>
<keyword evidence="7" id="KW-0862">Zinc</keyword>
<evidence type="ECO:0000256" key="5">
    <source>
        <dbReference type="ARBA" id="ARBA00022723"/>
    </source>
</evidence>
<dbReference type="Pfam" id="PF02578">
    <property type="entry name" value="Cu-oxidase_4"/>
    <property type="match status" value="1"/>
</dbReference>
<comment type="function">
    <text evidence="2">Purine nucleoside enzyme that catalyzes the phosphorolysis of adenosine and inosine nucleosides, yielding D-ribose 1-phosphate and the respective free bases, adenine and hypoxanthine. Also catalyzes the phosphorolysis of S-methyl-5'-thioadenosine into adenine and S-methyl-5-thio-alpha-D-ribose 1-phosphate. Also has adenosine deaminase activity.</text>
</comment>
<evidence type="ECO:0000256" key="2">
    <source>
        <dbReference type="ARBA" id="ARBA00003215"/>
    </source>
</evidence>
<dbReference type="CDD" id="cd16833">
    <property type="entry name" value="YfiH"/>
    <property type="match status" value="1"/>
</dbReference>
<evidence type="ECO:0000313" key="12">
    <source>
        <dbReference type="Proteomes" id="UP000032360"/>
    </source>
</evidence>
<evidence type="ECO:0000256" key="3">
    <source>
        <dbReference type="ARBA" id="ARBA00007353"/>
    </source>
</evidence>
<dbReference type="Proteomes" id="UP000032360">
    <property type="component" value="Unassembled WGS sequence"/>
</dbReference>
<dbReference type="RefSeq" id="WP_152625760.1">
    <property type="nucleotide sequence ID" value="NZ_JXYS01000001.1"/>
</dbReference>
<reference evidence="11 12" key="1">
    <citation type="submission" date="2015-01" db="EMBL/GenBank/DDBJ databases">
        <title>Draft genome of the acidophilic iron oxidizer Acidithrix ferrooxidans strain Py-F3.</title>
        <authorList>
            <person name="Poehlein A."/>
            <person name="Eisen S."/>
            <person name="Schloemann M."/>
            <person name="Johnson B.D."/>
            <person name="Daniel R."/>
            <person name="Muehling M."/>
        </authorList>
    </citation>
    <scope>NUCLEOTIDE SEQUENCE [LARGE SCALE GENOMIC DNA]</scope>
    <source>
        <strain evidence="11 12">Py-F3</strain>
    </source>
</reference>
<dbReference type="PANTHER" id="PTHR30616:SF2">
    <property type="entry name" value="PURINE NUCLEOSIDE PHOSPHORYLASE LACC1"/>
    <property type="match status" value="1"/>
</dbReference>
<dbReference type="SUPFAM" id="SSF64438">
    <property type="entry name" value="CNF1/YfiH-like putative cysteine hydrolases"/>
    <property type="match status" value="1"/>
</dbReference>
<dbReference type="GO" id="GO:0016787">
    <property type="term" value="F:hydrolase activity"/>
    <property type="evidence" value="ECO:0007669"/>
    <property type="project" value="UniProtKB-KW"/>
</dbReference>
<sequence length="253" mass="27114">MKEGTASDIRRSSYIDWGLLMELLYRHADGRSAFFSNRSDGNARNSEVAEKLIVAAGGRYQSRALLRQTHSSIIRDSAELSQDGEIGKGQLREPLEGDAIFVDEPRSVPIILVADCAPVVIFDSSSLCYVAIHAGWRGIYGGIIQGAIDRLRAAGSGELIGVVGPHAGICCYEFSSGDADIFSQKVGTNASVPLEGGAVALDIYGSISHLFQKSGVLLQSTRPPCTICDERYFSYRGGDLASRMALFVVGSDS</sequence>
<evidence type="ECO:0000256" key="10">
    <source>
        <dbReference type="ARBA" id="ARBA00049893"/>
    </source>
</evidence>
<evidence type="ECO:0000256" key="1">
    <source>
        <dbReference type="ARBA" id="ARBA00000553"/>
    </source>
</evidence>
<comment type="catalytic activity">
    <reaction evidence="9">
        <text>adenosine + phosphate = alpha-D-ribose 1-phosphate + adenine</text>
        <dbReference type="Rhea" id="RHEA:27642"/>
        <dbReference type="ChEBI" id="CHEBI:16335"/>
        <dbReference type="ChEBI" id="CHEBI:16708"/>
        <dbReference type="ChEBI" id="CHEBI:43474"/>
        <dbReference type="ChEBI" id="CHEBI:57720"/>
        <dbReference type="EC" id="2.4.2.1"/>
    </reaction>
    <physiologicalReaction direction="left-to-right" evidence="9">
        <dbReference type="Rhea" id="RHEA:27643"/>
    </physiologicalReaction>
</comment>
<dbReference type="GO" id="GO:0005507">
    <property type="term" value="F:copper ion binding"/>
    <property type="evidence" value="ECO:0007669"/>
    <property type="project" value="TreeGrafter"/>
</dbReference>
<comment type="similarity">
    <text evidence="3">Belongs to the purine nucleoside phosphorylase YfiH/LACC1 family.</text>
</comment>
<comment type="catalytic activity">
    <reaction evidence="1">
        <text>inosine + phosphate = alpha-D-ribose 1-phosphate + hypoxanthine</text>
        <dbReference type="Rhea" id="RHEA:27646"/>
        <dbReference type="ChEBI" id="CHEBI:17368"/>
        <dbReference type="ChEBI" id="CHEBI:17596"/>
        <dbReference type="ChEBI" id="CHEBI:43474"/>
        <dbReference type="ChEBI" id="CHEBI:57720"/>
        <dbReference type="EC" id="2.4.2.1"/>
    </reaction>
    <physiologicalReaction direction="left-to-right" evidence="1">
        <dbReference type="Rhea" id="RHEA:27647"/>
    </physiologicalReaction>
</comment>
<dbReference type="InterPro" id="IPR003730">
    <property type="entry name" value="Cu_polyphenol_OxRdtase"/>
</dbReference>
<dbReference type="OrthoDB" id="4279at2"/>
<comment type="catalytic activity">
    <reaction evidence="10">
        <text>S-methyl-5'-thioadenosine + phosphate = 5-(methylsulfanyl)-alpha-D-ribose 1-phosphate + adenine</text>
        <dbReference type="Rhea" id="RHEA:11852"/>
        <dbReference type="ChEBI" id="CHEBI:16708"/>
        <dbReference type="ChEBI" id="CHEBI:17509"/>
        <dbReference type="ChEBI" id="CHEBI:43474"/>
        <dbReference type="ChEBI" id="CHEBI:58533"/>
        <dbReference type="EC" id="2.4.2.28"/>
    </reaction>
    <physiologicalReaction direction="left-to-right" evidence="10">
        <dbReference type="Rhea" id="RHEA:11853"/>
    </physiologicalReaction>
</comment>
<name>A0A0D8HMS1_9ACTN</name>